<evidence type="ECO:0000313" key="3">
    <source>
        <dbReference type="Proteomes" id="UP000235507"/>
    </source>
</evidence>
<name>A0A8T9AK14_9HYPH</name>
<comment type="caution">
    <text evidence="2">The sequence shown here is derived from an EMBL/GenBank/DDBJ whole genome shotgun (WGS) entry which is preliminary data.</text>
</comment>
<keyword evidence="3" id="KW-1185">Reference proteome</keyword>
<organism evidence="2 3">
    <name type="scientific">Mesorhizobium intechi</name>
    <dbReference type="NCBI Taxonomy" id="537601"/>
    <lineage>
        <taxon>Bacteria</taxon>
        <taxon>Pseudomonadati</taxon>
        <taxon>Pseudomonadota</taxon>
        <taxon>Alphaproteobacteria</taxon>
        <taxon>Hyphomicrobiales</taxon>
        <taxon>Phyllobacteriaceae</taxon>
        <taxon>Mesorhizobium</taxon>
    </lineage>
</organism>
<protein>
    <submittedName>
        <fullName evidence="2">Peptidase M15</fullName>
    </submittedName>
</protein>
<evidence type="ECO:0000256" key="1">
    <source>
        <dbReference type="SAM" id="MobiDB-lite"/>
    </source>
</evidence>
<dbReference type="AlphaFoldDB" id="A0A8T9AK14"/>
<feature type="region of interest" description="Disordered" evidence="1">
    <location>
        <begin position="78"/>
        <end position="104"/>
    </location>
</feature>
<sequence>SAPKLGTANAETPVGKTDAVAASAPDMVAHNIPLPTWRPQTEASAVRQPEAARSADAVAALLAMHHPDTVLDASTARQVAVPAPKPEDRVRTSPKADRVQPRLDPEATAVIVPVADRRIPEGGSAAASVIAANFIRTAPEQVYLDGFQPRGQTSDHRRFTGSAVKFLPIASFK</sequence>
<reference evidence="2" key="1">
    <citation type="submission" date="2019-07" db="EMBL/GenBank/DDBJ databases">
        <title>Mesorhizobum intechiensis sp. nov. isolated from nodules of Lotus tenuis growing in lowlands of the Flooding Pampa, Argentina.</title>
        <authorList>
            <person name="Estrella M.J."/>
            <person name="Torres Tejerizo G.A."/>
            <person name="Cumpa Velazquez L.M."/>
            <person name="Fontana F."/>
            <person name="Hansen L."/>
            <person name="Pistorio M."/>
            <person name="Sannazzaro A.I."/>
        </authorList>
    </citation>
    <scope>NUCLEOTIDE SEQUENCE</scope>
    <source>
        <strain evidence="2">BD68</strain>
    </source>
</reference>
<proteinExistence type="predicted"/>
<dbReference type="Proteomes" id="UP000235507">
    <property type="component" value="Unassembled WGS sequence"/>
</dbReference>
<accession>A0A8T9AK14</accession>
<feature type="non-terminal residue" evidence="2">
    <location>
        <position position="1"/>
    </location>
</feature>
<dbReference type="EMBL" id="PNOT02000350">
    <property type="protein sequence ID" value="TSE02576.1"/>
    <property type="molecule type" value="Genomic_DNA"/>
</dbReference>
<evidence type="ECO:0000313" key="2">
    <source>
        <dbReference type="EMBL" id="TSE02576.1"/>
    </source>
</evidence>
<feature type="compositionally biased region" description="Basic and acidic residues" evidence="1">
    <location>
        <begin position="85"/>
        <end position="104"/>
    </location>
</feature>
<gene>
    <name evidence="2" type="ORF">C1D09_029485</name>
</gene>